<reference evidence="1" key="1">
    <citation type="submission" date="2020-05" db="EMBL/GenBank/DDBJ databases">
        <title>Large-scale comparative analyses of tick genomes elucidate their genetic diversity and vector capacities.</title>
        <authorList>
            <person name="Jia N."/>
            <person name="Wang J."/>
            <person name="Shi W."/>
            <person name="Du L."/>
            <person name="Sun Y."/>
            <person name="Zhan W."/>
            <person name="Jiang J."/>
            <person name="Wang Q."/>
            <person name="Zhang B."/>
            <person name="Ji P."/>
            <person name="Sakyi L.B."/>
            <person name="Cui X."/>
            <person name="Yuan T."/>
            <person name="Jiang B."/>
            <person name="Yang W."/>
            <person name="Lam T.T.-Y."/>
            <person name="Chang Q."/>
            <person name="Ding S."/>
            <person name="Wang X."/>
            <person name="Zhu J."/>
            <person name="Ruan X."/>
            <person name="Zhao L."/>
            <person name="Wei J."/>
            <person name="Que T."/>
            <person name="Du C."/>
            <person name="Cheng J."/>
            <person name="Dai P."/>
            <person name="Han X."/>
            <person name="Huang E."/>
            <person name="Gao Y."/>
            <person name="Liu J."/>
            <person name="Shao H."/>
            <person name="Ye R."/>
            <person name="Li L."/>
            <person name="Wei W."/>
            <person name="Wang X."/>
            <person name="Wang C."/>
            <person name="Yang T."/>
            <person name="Huo Q."/>
            <person name="Li W."/>
            <person name="Guo W."/>
            <person name="Chen H."/>
            <person name="Zhou L."/>
            <person name="Ni X."/>
            <person name="Tian J."/>
            <person name="Zhou Y."/>
            <person name="Sheng Y."/>
            <person name="Liu T."/>
            <person name="Pan Y."/>
            <person name="Xia L."/>
            <person name="Li J."/>
            <person name="Zhao F."/>
            <person name="Cao W."/>
        </authorList>
    </citation>
    <scope>NUCLEOTIDE SEQUENCE</scope>
    <source>
        <strain evidence="1">Hyas-2018</strain>
    </source>
</reference>
<gene>
    <name evidence="1" type="ORF">HPB50_019156</name>
</gene>
<name>A0ACB7T9F1_HYAAI</name>
<organism evidence="1 2">
    <name type="scientific">Hyalomma asiaticum</name>
    <name type="common">Tick</name>
    <dbReference type="NCBI Taxonomy" id="266040"/>
    <lineage>
        <taxon>Eukaryota</taxon>
        <taxon>Metazoa</taxon>
        <taxon>Ecdysozoa</taxon>
        <taxon>Arthropoda</taxon>
        <taxon>Chelicerata</taxon>
        <taxon>Arachnida</taxon>
        <taxon>Acari</taxon>
        <taxon>Parasitiformes</taxon>
        <taxon>Ixodida</taxon>
        <taxon>Ixodoidea</taxon>
        <taxon>Ixodidae</taxon>
        <taxon>Hyalomminae</taxon>
        <taxon>Hyalomma</taxon>
    </lineage>
</organism>
<comment type="caution">
    <text evidence="1">The sequence shown here is derived from an EMBL/GenBank/DDBJ whole genome shotgun (WGS) entry which is preliminary data.</text>
</comment>
<evidence type="ECO:0000313" key="2">
    <source>
        <dbReference type="Proteomes" id="UP000821845"/>
    </source>
</evidence>
<keyword evidence="2" id="KW-1185">Reference proteome</keyword>
<sequence length="196" mass="22225">MTAAEIELLAEALYCKQNIRRIQARIGKPELAAAFVRRLREGIEQNYSILSITVHCFLLSECSVDEEWFAIRDVTRRNWDIVARAALFVNGTVVDRYGAEALEVVAEQVSLREELAQQLSVSDAEAAALVRTALRSIHSMDDFMRVAGVVKQRVTCESREDGRLQLDDLNEDCWTLYQDRIYQADGGDVSEIKQKN</sequence>
<dbReference type="EMBL" id="CM023491">
    <property type="protein sequence ID" value="KAH6941499.1"/>
    <property type="molecule type" value="Genomic_DNA"/>
</dbReference>
<accession>A0ACB7T9F1</accession>
<evidence type="ECO:0000313" key="1">
    <source>
        <dbReference type="EMBL" id="KAH6941499.1"/>
    </source>
</evidence>
<dbReference type="Proteomes" id="UP000821845">
    <property type="component" value="Chromosome 11"/>
</dbReference>
<proteinExistence type="predicted"/>
<protein>
    <submittedName>
        <fullName evidence="1">Uncharacterized protein</fullName>
    </submittedName>
</protein>